<gene>
    <name evidence="4" type="ORF">FOL47_010319</name>
</gene>
<dbReference type="Gene3D" id="1.10.260.100">
    <property type="match status" value="2"/>
</dbReference>
<dbReference type="InterPro" id="IPR041243">
    <property type="entry name" value="STI1/HOP_DP"/>
</dbReference>
<accession>A0A7J6L3H8</accession>
<sequence>MSYSTEDLPPPLEDYSEQCASLRKRIETFKKATSAQKVDIGEPDKTESKIVEENKSRRHEKEQEKTIKKGFLLGKSSSKKVKKDVVDLTHVGQKQQSYQEIAQSSDSLKLPQVQAPLIDSAKRLSADTNSWLSPELMRAVMANPSLAKGFADPRYQRVLRTMQEDPEQAKEEIANDKELADWLKAFSALMSRHFDKLASKCEVPKAKNTEPQSMVSEEVQAILQDPQIQKLLQYLQSNPQAKLDPRQLPPSVAIKVMRLVDNGIIKLHG</sequence>
<proteinExistence type="predicted"/>
<keyword evidence="1" id="KW-0677">Repeat</keyword>
<dbReference type="EMBL" id="JAAPAO010000791">
    <property type="protein sequence ID" value="KAF4653754.1"/>
    <property type="molecule type" value="Genomic_DNA"/>
</dbReference>
<name>A0A7J6L3H8_PERCH</name>
<evidence type="ECO:0000256" key="2">
    <source>
        <dbReference type="SAM" id="MobiDB-lite"/>
    </source>
</evidence>
<evidence type="ECO:0000313" key="5">
    <source>
        <dbReference type="Proteomes" id="UP000591131"/>
    </source>
</evidence>
<organism evidence="4 5">
    <name type="scientific">Perkinsus chesapeaki</name>
    <name type="common">Clam parasite</name>
    <name type="synonym">Perkinsus andrewsi</name>
    <dbReference type="NCBI Taxonomy" id="330153"/>
    <lineage>
        <taxon>Eukaryota</taxon>
        <taxon>Sar</taxon>
        <taxon>Alveolata</taxon>
        <taxon>Perkinsozoa</taxon>
        <taxon>Perkinsea</taxon>
        <taxon>Perkinsida</taxon>
        <taxon>Perkinsidae</taxon>
        <taxon>Perkinsus</taxon>
    </lineage>
</organism>
<dbReference type="OrthoDB" id="71407at2759"/>
<dbReference type="Proteomes" id="UP000591131">
    <property type="component" value="Unassembled WGS sequence"/>
</dbReference>
<evidence type="ECO:0000313" key="4">
    <source>
        <dbReference type="EMBL" id="KAF4653754.1"/>
    </source>
</evidence>
<evidence type="ECO:0000259" key="3">
    <source>
        <dbReference type="Pfam" id="PF17830"/>
    </source>
</evidence>
<feature type="region of interest" description="Disordered" evidence="2">
    <location>
        <begin position="32"/>
        <end position="70"/>
    </location>
</feature>
<feature type="compositionally biased region" description="Basic and acidic residues" evidence="2">
    <location>
        <begin position="39"/>
        <end position="67"/>
    </location>
</feature>
<keyword evidence="5" id="KW-1185">Reference proteome</keyword>
<reference evidence="4 5" key="1">
    <citation type="submission" date="2020-04" db="EMBL/GenBank/DDBJ databases">
        <title>Perkinsus chesapeaki whole genome sequence.</title>
        <authorList>
            <person name="Bogema D.R."/>
        </authorList>
    </citation>
    <scope>NUCLEOTIDE SEQUENCE [LARGE SCALE GENOMIC DNA]</scope>
    <source>
        <strain evidence="4">ATCC PRA-425</strain>
    </source>
</reference>
<dbReference type="Pfam" id="PF17830">
    <property type="entry name" value="STI1-HOP_DP"/>
    <property type="match status" value="1"/>
</dbReference>
<feature type="domain" description="STI1/HOP DP" evidence="3">
    <location>
        <begin position="134"/>
        <end position="179"/>
    </location>
</feature>
<protein>
    <recommendedName>
        <fullName evidence="3">STI1/HOP DP domain-containing protein</fullName>
    </recommendedName>
</protein>
<comment type="caution">
    <text evidence="4">The sequence shown here is derived from an EMBL/GenBank/DDBJ whole genome shotgun (WGS) entry which is preliminary data.</text>
</comment>
<dbReference type="AlphaFoldDB" id="A0A7J6L3H8"/>
<evidence type="ECO:0000256" key="1">
    <source>
        <dbReference type="ARBA" id="ARBA00022737"/>
    </source>
</evidence>